<feature type="region of interest" description="Disordered" evidence="1">
    <location>
        <begin position="192"/>
        <end position="303"/>
    </location>
</feature>
<name>A0A1H3N8U0_9PSEU</name>
<keyword evidence="3" id="KW-1185">Reference proteome</keyword>
<protein>
    <submittedName>
        <fullName evidence="2">Uncharacterized protein</fullName>
    </submittedName>
</protein>
<dbReference type="STRING" id="418495.SAMN05216215_103712"/>
<evidence type="ECO:0000313" key="2">
    <source>
        <dbReference type="EMBL" id="SDY85184.1"/>
    </source>
</evidence>
<dbReference type="AlphaFoldDB" id="A0A1H3N8U0"/>
<gene>
    <name evidence="2" type="ORF">SAMN05216215_103712</name>
</gene>
<accession>A0A1H3N8U0</accession>
<feature type="compositionally biased region" description="Basic and acidic residues" evidence="1">
    <location>
        <begin position="290"/>
        <end position="303"/>
    </location>
</feature>
<dbReference type="EMBL" id="FNOK01000037">
    <property type="protein sequence ID" value="SDY85184.1"/>
    <property type="molecule type" value="Genomic_DNA"/>
</dbReference>
<feature type="compositionally biased region" description="Polar residues" evidence="1">
    <location>
        <begin position="143"/>
        <end position="152"/>
    </location>
</feature>
<feature type="region of interest" description="Disordered" evidence="1">
    <location>
        <begin position="131"/>
        <end position="175"/>
    </location>
</feature>
<organism evidence="2 3">
    <name type="scientific">Saccharopolyspora shandongensis</name>
    <dbReference type="NCBI Taxonomy" id="418495"/>
    <lineage>
        <taxon>Bacteria</taxon>
        <taxon>Bacillati</taxon>
        <taxon>Actinomycetota</taxon>
        <taxon>Actinomycetes</taxon>
        <taxon>Pseudonocardiales</taxon>
        <taxon>Pseudonocardiaceae</taxon>
        <taxon>Saccharopolyspora</taxon>
    </lineage>
</organism>
<proteinExistence type="predicted"/>
<evidence type="ECO:0000313" key="3">
    <source>
        <dbReference type="Proteomes" id="UP000199529"/>
    </source>
</evidence>
<dbReference type="Proteomes" id="UP000199529">
    <property type="component" value="Unassembled WGS sequence"/>
</dbReference>
<reference evidence="3" key="1">
    <citation type="submission" date="2016-10" db="EMBL/GenBank/DDBJ databases">
        <authorList>
            <person name="Varghese N."/>
            <person name="Submissions S."/>
        </authorList>
    </citation>
    <scope>NUCLEOTIDE SEQUENCE [LARGE SCALE GENOMIC DNA]</scope>
    <source>
        <strain evidence="3">CGMCC 4.3530</strain>
    </source>
</reference>
<evidence type="ECO:0000256" key="1">
    <source>
        <dbReference type="SAM" id="MobiDB-lite"/>
    </source>
</evidence>
<sequence>MHCLCFRRHCAPSPVPRRGRSYWRCISVLPRSWVRLWGYAVARLPLTVSADALYLVPPIALIVSFVWLPEVPHPVLGEPRLNKPRAPAPESVQLRIFLLITGTYTPRAMLALSSTLVPVLSWRIRACPSSGTSLGTGRRRSRAPSTVKSSTNPPGPNGNCLGRRQRPSPQLLTIPPFGIGGISRFGFSGDGSAPSAGTLSPPPATARLVASASPSTADANPTRPATHGQPSKSRLRPSGPNPPPSRSAPMAAAPSPSSPCSPHPKPHALDSAPPRPTERSHSASLPHAAVNDDHCGHKRELSS</sequence>